<proteinExistence type="predicted"/>
<dbReference type="STRING" id="1423763.FC46_GL001493"/>
<keyword evidence="3" id="KW-1185">Reference proteome</keyword>
<dbReference type="PIRSF" id="PIRSF030780">
    <property type="entry name" value="Md_memb_hyd_prd"/>
    <property type="match status" value="1"/>
</dbReference>
<dbReference type="PANTHER" id="PTHR35531:SF1">
    <property type="entry name" value="INNER MEMBRANE PROTEIN YBCI-RELATED"/>
    <property type="match status" value="1"/>
</dbReference>
<accession>A0A0R1U5I9</accession>
<dbReference type="InterPro" id="IPR007404">
    <property type="entry name" value="YdjM-like"/>
</dbReference>
<name>A0A0R1U5I9_9LACO</name>
<protein>
    <recommendedName>
        <fullName evidence="4">Metal-dependent hydrolase</fullName>
    </recommendedName>
</protein>
<reference evidence="2 3" key="1">
    <citation type="journal article" date="2015" name="Genome Announc.">
        <title>Expanding the biotechnology potential of lactobacilli through comparative genomics of 213 strains and associated genera.</title>
        <authorList>
            <person name="Sun Z."/>
            <person name="Harris H.M."/>
            <person name="McCann A."/>
            <person name="Guo C."/>
            <person name="Argimon S."/>
            <person name="Zhang W."/>
            <person name="Yang X."/>
            <person name="Jeffery I.B."/>
            <person name="Cooney J.C."/>
            <person name="Kagawa T.F."/>
            <person name="Liu W."/>
            <person name="Song Y."/>
            <person name="Salvetti E."/>
            <person name="Wrobel A."/>
            <person name="Rasinkangas P."/>
            <person name="Parkhill J."/>
            <person name="Rea M.C."/>
            <person name="O'Sullivan O."/>
            <person name="Ritari J."/>
            <person name="Douillard F.P."/>
            <person name="Paul Ross R."/>
            <person name="Yang R."/>
            <person name="Briner A.E."/>
            <person name="Felis G.E."/>
            <person name="de Vos W.M."/>
            <person name="Barrangou R."/>
            <person name="Klaenhammer T.R."/>
            <person name="Caufield P.W."/>
            <person name="Cui Y."/>
            <person name="Zhang H."/>
            <person name="O'Toole P.W."/>
        </authorList>
    </citation>
    <scope>NUCLEOTIDE SEQUENCE [LARGE SCALE GENOMIC DNA]</scope>
    <source>
        <strain evidence="2 3">DSM 16043</strain>
    </source>
</reference>
<comment type="caution">
    <text evidence="2">The sequence shown here is derived from an EMBL/GenBank/DDBJ whole genome shotgun (WGS) entry which is preliminary data.</text>
</comment>
<evidence type="ECO:0008006" key="4">
    <source>
        <dbReference type="Google" id="ProtNLM"/>
    </source>
</evidence>
<organism evidence="2 3">
    <name type="scientific">Lactobacillus kalixensis DSM 16043</name>
    <dbReference type="NCBI Taxonomy" id="1423763"/>
    <lineage>
        <taxon>Bacteria</taxon>
        <taxon>Bacillati</taxon>
        <taxon>Bacillota</taxon>
        <taxon>Bacilli</taxon>
        <taxon>Lactobacillales</taxon>
        <taxon>Lactobacillaceae</taxon>
        <taxon>Lactobacillus</taxon>
    </lineage>
</organism>
<dbReference type="Proteomes" id="UP000051036">
    <property type="component" value="Unassembled WGS sequence"/>
</dbReference>
<evidence type="ECO:0000313" key="2">
    <source>
        <dbReference type="EMBL" id="KRL88489.1"/>
    </source>
</evidence>
<dbReference type="OrthoDB" id="5459053at2"/>
<dbReference type="RefSeq" id="WP_057800034.1">
    <property type="nucleotide sequence ID" value="NZ_AZFM01000049.1"/>
</dbReference>
<dbReference type="EMBL" id="AZFM01000049">
    <property type="protein sequence ID" value="KRL88489.1"/>
    <property type="molecule type" value="Genomic_DNA"/>
</dbReference>
<feature type="transmembrane region" description="Helical" evidence="1">
    <location>
        <begin position="75"/>
        <end position="93"/>
    </location>
</feature>
<gene>
    <name evidence="2" type="ORF">FC46_GL001493</name>
</gene>
<feature type="transmembrane region" description="Helical" evidence="1">
    <location>
        <begin position="157"/>
        <end position="175"/>
    </location>
</feature>
<feature type="transmembrane region" description="Helical" evidence="1">
    <location>
        <begin position="105"/>
        <end position="122"/>
    </location>
</feature>
<evidence type="ECO:0000256" key="1">
    <source>
        <dbReference type="SAM" id="Phobius"/>
    </source>
</evidence>
<sequence>MLTKSHRICSIAIVELGLIASSSIVKNPVSIVIILAATAVGASLPDIDEYNSTVSRKSIINFSLFLKHRGITHSLLGWLIFSGGLYYLMSLLLPVNVNFKEIPDCWSSLWLGLVIGYLLHLIEDSFSQKGVQWFAPFSGKKKHHVISYRAGGFFEKMLAFIALVSVIVMTCYWIWVSLPSI</sequence>
<dbReference type="PATRIC" id="fig|1423763.3.peg.1517"/>
<evidence type="ECO:0000313" key="3">
    <source>
        <dbReference type="Proteomes" id="UP000051036"/>
    </source>
</evidence>
<keyword evidence="1" id="KW-1133">Transmembrane helix</keyword>
<dbReference type="AlphaFoldDB" id="A0A0R1U5I9"/>
<keyword evidence="1" id="KW-0812">Transmembrane</keyword>
<dbReference type="Pfam" id="PF04307">
    <property type="entry name" value="YdjM"/>
    <property type="match status" value="1"/>
</dbReference>
<dbReference type="PANTHER" id="PTHR35531">
    <property type="entry name" value="INNER MEMBRANE PROTEIN YBCI-RELATED"/>
    <property type="match status" value="1"/>
</dbReference>
<dbReference type="InterPro" id="IPR016956">
    <property type="entry name" value="YdjM"/>
</dbReference>
<keyword evidence="1" id="KW-0472">Membrane</keyword>